<name>A0A1L7XLA9_9HELO</name>
<evidence type="ECO:0000256" key="1">
    <source>
        <dbReference type="SAM" id="MobiDB-lite"/>
    </source>
</evidence>
<keyword evidence="3" id="KW-1185">Reference proteome</keyword>
<evidence type="ECO:0000313" key="2">
    <source>
        <dbReference type="EMBL" id="CZR65829.1"/>
    </source>
</evidence>
<accession>A0A1L7XLA9</accession>
<dbReference type="Pfam" id="PF10685">
    <property type="entry name" value="KGG"/>
    <property type="match status" value="2"/>
</dbReference>
<organism evidence="2 3">
    <name type="scientific">Phialocephala subalpina</name>
    <dbReference type="NCBI Taxonomy" id="576137"/>
    <lineage>
        <taxon>Eukaryota</taxon>
        <taxon>Fungi</taxon>
        <taxon>Dikarya</taxon>
        <taxon>Ascomycota</taxon>
        <taxon>Pezizomycotina</taxon>
        <taxon>Leotiomycetes</taxon>
        <taxon>Helotiales</taxon>
        <taxon>Mollisiaceae</taxon>
        <taxon>Phialocephala</taxon>
        <taxon>Phialocephala fortinii species complex</taxon>
    </lineage>
</organism>
<gene>
    <name evidence="2" type="ORF">PAC_15729</name>
</gene>
<dbReference type="OrthoDB" id="2137750at2759"/>
<dbReference type="EMBL" id="FJOG01000033">
    <property type="protein sequence ID" value="CZR65829.1"/>
    <property type="molecule type" value="Genomic_DNA"/>
</dbReference>
<reference evidence="2 3" key="1">
    <citation type="submission" date="2016-03" db="EMBL/GenBank/DDBJ databases">
        <authorList>
            <person name="Ploux O."/>
        </authorList>
    </citation>
    <scope>NUCLEOTIDE SEQUENCE [LARGE SCALE GENOMIC DNA]</scope>
    <source>
        <strain evidence="2 3">UAMH 11012</strain>
    </source>
</reference>
<protein>
    <submittedName>
        <fullName evidence="2">Uncharacterized protein</fullName>
    </submittedName>
</protein>
<feature type="region of interest" description="Disordered" evidence="1">
    <location>
        <begin position="24"/>
        <end position="93"/>
    </location>
</feature>
<feature type="compositionally biased region" description="Low complexity" evidence="1">
    <location>
        <begin position="65"/>
        <end position="75"/>
    </location>
</feature>
<proteinExistence type="predicted"/>
<dbReference type="Proteomes" id="UP000184330">
    <property type="component" value="Unassembled WGS sequence"/>
</dbReference>
<feature type="compositionally biased region" description="Basic and acidic residues" evidence="1">
    <location>
        <begin position="51"/>
        <end position="60"/>
    </location>
</feature>
<dbReference type="AlphaFoldDB" id="A0A1L7XLA9"/>
<dbReference type="InterPro" id="IPR019626">
    <property type="entry name" value="Stress-induced_KGG_rpt"/>
</dbReference>
<dbReference type="STRING" id="576137.A0A1L7XLA9"/>
<sequence>MAASVSTNPGNFANRPTEEVQEIGHKGGLAAHGILEEPPVSSNLGNFANRPTEEARETARKGGLAAAASHPSSTAHIDETNVGSSASRATEEVQVVDIPEVRKTRSSVTTRLDEQMSEGL</sequence>
<evidence type="ECO:0000313" key="3">
    <source>
        <dbReference type="Proteomes" id="UP000184330"/>
    </source>
</evidence>